<dbReference type="InterPro" id="IPR019536">
    <property type="entry name" value="USHBP1_PDZ-bd"/>
</dbReference>
<feature type="region of interest" description="Disordered" evidence="2">
    <location>
        <begin position="229"/>
        <end position="252"/>
    </location>
</feature>
<name>A0A7E6EAT9_9CHIR</name>
<feature type="coiled-coil region" evidence="1">
    <location>
        <begin position="194"/>
        <end position="221"/>
    </location>
</feature>
<dbReference type="GeneID" id="114503021"/>
<proteinExistence type="predicted"/>
<evidence type="ECO:0000256" key="1">
    <source>
        <dbReference type="SAM" id="Coils"/>
    </source>
</evidence>
<gene>
    <name evidence="5" type="primary">USHBP1</name>
</gene>
<dbReference type="PANTHER" id="PTHR23347">
    <property type="entry name" value="COLORECTAL MUTANT CANCER PROTEIN MCC PROTEIN -RELATED"/>
    <property type="match status" value="1"/>
</dbReference>
<feature type="coiled-coil region" evidence="1">
    <location>
        <begin position="421"/>
        <end position="462"/>
    </location>
</feature>
<feature type="domain" description="Harmonin-binding protein USHBP1 PDZ-binding" evidence="3">
    <location>
        <begin position="299"/>
        <end position="349"/>
    </location>
</feature>
<organism evidence="4 5">
    <name type="scientific">Phyllostomus discolor</name>
    <name type="common">pale spear-nosed bat</name>
    <dbReference type="NCBI Taxonomy" id="89673"/>
    <lineage>
        <taxon>Eukaryota</taxon>
        <taxon>Metazoa</taxon>
        <taxon>Chordata</taxon>
        <taxon>Craniata</taxon>
        <taxon>Vertebrata</taxon>
        <taxon>Euteleostomi</taxon>
        <taxon>Mammalia</taxon>
        <taxon>Eutheria</taxon>
        <taxon>Laurasiatheria</taxon>
        <taxon>Chiroptera</taxon>
        <taxon>Yangochiroptera</taxon>
        <taxon>Phyllostomidae</taxon>
        <taxon>Phyllostominae</taxon>
        <taxon>Phyllostomus</taxon>
    </lineage>
</organism>
<dbReference type="InterPro" id="IPR040171">
    <property type="entry name" value="USBP1-like"/>
</dbReference>
<sequence length="643" mass="69722">MSGRATRPRSRRGRHASPGELDPVAESSEEAEAASGSSELGPVPSQESCKPELLGPEAEESGHNLGSRTDKEADEDSSRGLAPALEGPHEPAGEAHQAPAAASQEQETVPSGPAAPDVFQTLQHVLSSLEAAAAAWRCQPLSCPGPMEVEGRIEGEPRLFLEQEGAGGFQREAAHLAERNAWLRLALGSRENELTHLQASLEAVQAEKETLQREVQELQDSLLRLEPFPLPSHSQVGGPGSASRRSEAAGEPWATQDPFSLAHPLLRRLQSDSSAQILGALPSQPLAPEMHVVEAQMEQLRGSIEKLKCFNRLLSAVLQGYKGQCEGLSMQLDRWEAEATALRLALQYSPKGSSVDKPTPQEVAAQLQGCVQRLQECRALVKIPPKPSSTLAPMPTVPHAEALVQAIVGTQPSPALPWLEKMQIQQDLETTRETLEDLMLRLQLVRREKRGLELQEAALRAQGPVHVLLLEQLQWERAQLQTCGANSSGGDSSGGSSGDEEAWSQGSALPGGSRGTDGGQVGKVQDPEELAQELSASLTRALGLWQQLQFLREELEQVAQKGRARRAQSAKLNSDLCKAHRALVLAFRGAQRKQEEQRRKLEQQAALMQARQTEELAVLEASIRVLGRPRPPHPHPRPGETFL</sequence>
<feature type="region of interest" description="Disordered" evidence="2">
    <location>
        <begin position="1"/>
        <end position="116"/>
    </location>
</feature>
<keyword evidence="1" id="KW-0175">Coiled coil</keyword>
<dbReference type="Pfam" id="PF10506">
    <property type="entry name" value="USHBP1_PDZ-bd"/>
    <property type="match status" value="1"/>
</dbReference>
<protein>
    <submittedName>
        <fullName evidence="5">Usher syndrome type-1C protein-binding protein 1 isoform X3</fullName>
    </submittedName>
</protein>
<accession>A0A7E6EAT9</accession>
<feature type="compositionally biased region" description="Basic residues" evidence="2">
    <location>
        <begin position="1"/>
        <end position="15"/>
    </location>
</feature>
<dbReference type="PANTHER" id="PTHR23347:SF5">
    <property type="entry name" value="HARMONIN-BINDING PROTEIN USHBP1"/>
    <property type="match status" value="1"/>
</dbReference>
<keyword evidence="4" id="KW-1185">Reference proteome</keyword>
<dbReference type="Proteomes" id="UP000504628">
    <property type="component" value="Chromosome 8"/>
</dbReference>
<evidence type="ECO:0000313" key="5">
    <source>
        <dbReference type="RefSeq" id="XP_035888414.1"/>
    </source>
</evidence>
<dbReference type="CTD" id="83878"/>
<reference evidence="5" key="1">
    <citation type="submission" date="2025-08" db="UniProtKB">
        <authorList>
            <consortium name="RefSeq"/>
        </authorList>
    </citation>
    <scope>IDENTIFICATION</scope>
    <source>
        <tissue evidence="5">Muscle</tissue>
    </source>
</reference>
<feature type="region of interest" description="Disordered" evidence="2">
    <location>
        <begin position="483"/>
        <end position="523"/>
    </location>
</feature>
<dbReference type="AlphaFoldDB" id="A0A7E6EAT9"/>
<dbReference type="RefSeq" id="XP_035888414.1">
    <property type="nucleotide sequence ID" value="XM_036032521.1"/>
</dbReference>
<evidence type="ECO:0000313" key="4">
    <source>
        <dbReference type="Proteomes" id="UP000504628"/>
    </source>
</evidence>
<feature type="compositionally biased region" description="Low complexity" evidence="2">
    <location>
        <begin position="94"/>
        <end position="107"/>
    </location>
</feature>
<feature type="compositionally biased region" description="Gly residues" evidence="2">
    <location>
        <begin position="512"/>
        <end position="521"/>
    </location>
</feature>
<evidence type="ECO:0000259" key="3">
    <source>
        <dbReference type="Pfam" id="PF10506"/>
    </source>
</evidence>
<evidence type="ECO:0000256" key="2">
    <source>
        <dbReference type="SAM" id="MobiDB-lite"/>
    </source>
</evidence>